<gene>
    <name evidence="2" type="ORF">QWI33_00855</name>
</gene>
<dbReference type="RefSeq" id="WP_289953939.1">
    <property type="nucleotide sequence ID" value="NZ_JAUEMJ010000001.1"/>
</dbReference>
<keyword evidence="3" id="KW-1185">Reference proteome</keyword>
<protein>
    <submittedName>
        <fullName evidence="2">Amidohydrolase</fullName>
    </submittedName>
</protein>
<dbReference type="Gene3D" id="3.40.630.10">
    <property type="entry name" value="Zn peptidases"/>
    <property type="match status" value="2"/>
</dbReference>
<dbReference type="PANTHER" id="PTHR11014:SF63">
    <property type="entry name" value="METALLOPEPTIDASE, PUTATIVE (AFU_ORTHOLOGUE AFUA_6G09600)-RELATED"/>
    <property type="match status" value="1"/>
</dbReference>
<dbReference type="Proteomes" id="UP001171902">
    <property type="component" value="Unassembled WGS sequence"/>
</dbReference>
<comment type="caution">
    <text evidence="2">The sequence shown here is derived from an EMBL/GenBank/DDBJ whole genome shotgun (WGS) entry which is preliminary data.</text>
</comment>
<dbReference type="Pfam" id="PF01546">
    <property type="entry name" value="Peptidase_M20"/>
    <property type="match status" value="1"/>
</dbReference>
<feature type="chain" id="PRO_5045565610" evidence="1">
    <location>
        <begin position="36"/>
        <end position="424"/>
    </location>
</feature>
<feature type="signal peptide" evidence="1">
    <location>
        <begin position="1"/>
        <end position="35"/>
    </location>
</feature>
<accession>A0ABT7YI08</accession>
<dbReference type="NCBIfam" id="TIGR01891">
    <property type="entry name" value="amidohydrolases"/>
    <property type="match status" value="1"/>
</dbReference>
<dbReference type="InterPro" id="IPR017439">
    <property type="entry name" value="Amidohydrolase"/>
</dbReference>
<evidence type="ECO:0000313" key="2">
    <source>
        <dbReference type="EMBL" id="MDN3238261.1"/>
    </source>
</evidence>
<dbReference type="PANTHER" id="PTHR11014">
    <property type="entry name" value="PEPTIDASE M20 FAMILY MEMBER"/>
    <property type="match status" value="1"/>
</dbReference>
<keyword evidence="1" id="KW-0732">Signal</keyword>
<evidence type="ECO:0000256" key="1">
    <source>
        <dbReference type="SAM" id="SignalP"/>
    </source>
</evidence>
<proteinExistence type="predicted"/>
<reference evidence="2" key="1">
    <citation type="submission" date="2023-06" db="EMBL/GenBank/DDBJ databases">
        <title>Gycomyces niveus sp.nov., a novel actinomycete isolated from soil in Shouguang.</title>
        <authorList>
            <person name="Yang X."/>
            <person name="Zhao J."/>
        </authorList>
    </citation>
    <scope>NUCLEOTIDE SEQUENCE</scope>
    <source>
        <strain evidence="2">NEAU C2</strain>
    </source>
</reference>
<dbReference type="SUPFAM" id="SSF53187">
    <property type="entry name" value="Zn-dependent exopeptidases"/>
    <property type="match status" value="1"/>
</dbReference>
<dbReference type="EMBL" id="JAUEMJ010000001">
    <property type="protein sequence ID" value="MDN3238261.1"/>
    <property type="molecule type" value="Genomic_DNA"/>
</dbReference>
<dbReference type="PROSITE" id="PS51318">
    <property type="entry name" value="TAT"/>
    <property type="match status" value="1"/>
</dbReference>
<name>A0ABT7YI08_9ACTN</name>
<dbReference type="InterPro" id="IPR006311">
    <property type="entry name" value="TAT_signal"/>
</dbReference>
<organism evidence="2 3">
    <name type="scientific">Glycomyces tritici</name>
    <dbReference type="NCBI Taxonomy" id="2665176"/>
    <lineage>
        <taxon>Bacteria</taxon>
        <taxon>Bacillati</taxon>
        <taxon>Actinomycetota</taxon>
        <taxon>Actinomycetes</taxon>
        <taxon>Glycomycetales</taxon>
        <taxon>Glycomycetaceae</taxon>
        <taxon>Glycomyces</taxon>
    </lineage>
</organism>
<evidence type="ECO:0000313" key="3">
    <source>
        <dbReference type="Proteomes" id="UP001171902"/>
    </source>
</evidence>
<sequence>MSRFMIDSPALTRRAMIGGAAAVAATAAAPAVANAETTSAPLNQDAIDAAAARFEQALIELRRDLHAHPEGPGEEVRTAALVAEHLTAAGLAVTTGVGGHGVVGVLKGRRPGRTVAFRADMDAVPGNGTTGPEHLCGHDLHTAVGVGTALTLAALRSRLHGTVVFVFQPAEESLAGARAMLADGVLETYGFTEIHALHCGPFPVGTFGVNPGLGLPGQDHGSVVVTGADAPARAAALAAEIADLSTVAVPADSADLEELVAHLQTEDGPLAEFVNMRANVAGGATADRAEVRLSYRCWPEERYTEVRADIAGLAASVGTLAFPNDPFPALVCPEEDAHELQRHLRRSLGRDTAAEMHAVVPFNGEDFALFIAQVPGTFTWLGVRAPGTDIATAAPHFPPFEPDEAAIGHGVRAMAGWLASRARC</sequence>
<dbReference type="InterPro" id="IPR002933">
    <property type="entry name" value="Peptidase_M20"/>
</dbReference>